<feature type="repeat" description="TPR" evidence="1">
    <location>
        <begin position="155"/>
        <end position="188"/>
    </location>
</feature>
<dbReference type="InterPro" id="IPR019734">
    <property type="entry name" value="TPR_rpt"/>
</dbReference>
<evidence type="ECO:0000313" key="5">
    <source>
        <dbReference type="Proteomes" id="UP000694044"/>
    </source>
</evidence>
<protein>
    <submittedName>
        <fullName evidence="4">Cytochrome c oxidase subunit 1</fullName>
    </submittedName>
</protein>
<dbReference type="Proteomes" id="UP000694044">
    <property type="component" value="Unassembled WGS sequence"/>
</dbReference>
<keyword evidence="5" id="KW-1185">Reference proteome</keyword>
<dbReference type="PANTHER" id="PTHR46014">
    <property type="entry name" value="TETRATRICOPEPTIDE REPEAT PROTEIN 1"/>
    <property type="match status" value="1"/>
</dbReference>
<keyword evidence="1" id="KW-0802">TPR repeat</keyword>
<dbReference type="Pfam" id="PF00515">
    <property type="entry name" value="TPR_1"/>
    <property type="match status" value="1"/>
</dbReference>
<comment type="caution">
    <text evidence="4">The sequence shown here is derived from an EMBL/GenBank/DDBJ whole genome shotgun (WGS) entry which is preliminary data.</text>
</comment>
<dbReference type="PANTHER" id="PTHR46014:SF1">
    <property type="entry name" value="TETRATRICOPEPTIDE REPEAT PROTEIN 1"/>
    <property type="match status" value="1"/>
</dbReference>
<feature type="region of interest" description="Disordered" evidence="3">
    <location>
        <begin position="1"/>
        <end position="80"/>
    </location>
</feature>
<sequence length="271" mass="30736">MAEAESRFEVLEEETHYPVTHPKSVEKQEAEQPEPSLEEKEEQTLEQQLERLVLSVQKTDEPDDEEQDAPQDKSENVKKASGAKELGNKFFARASFLDAIECYTTALKLCPTEEEYAYNRAVYFSNRAACLMRLGRSEESVDDCTQAVTLSPTYVKALLRRAEALEKMDKLEEALADYDAVLKIDPTVRTAVKAHERLQKIVHERQEKMKAEMLDKLKGFGNTILGKFGLSTDNFQMVQDPATGSYSVNFQQNPGQQGSPPPQQQQQQQQK</sequence>
<feature type="compositionally biased region" description="Low complexity" evidence="3">
    <location>
        <begin position="45"/>
        <end position="54"/>
    </location>
</feature>
<dbReference type="EMBL" id="JAGDFM010000222">
    <property type="protein sequence ID" value="KAG7382038.1"/>
    <property type="molecule type" value="Genomic_DNA"/>
</dbReference>
<feature type="region of interest" description="Disordered" evidence="3">
    <location>
        <begin position="244"/>
        <end position="271"/>
    </location>
</feature>
<evidence type="ECO:0000256" key="3">
    <source>
        <dbReference type="SAM" id="MobiDB-lite"/>
    </source>
</evidence>
<name>A0A8T1VP91_9STRA</name>
<feature type="compositionally biased region" description="Low complexity" evidence="3">
    <location>
        <begin position="251"/>
        <end position="271"/>
    </location>
</feature>
<feature type="coiled-coil region" evidence="2">
    <location>
        <begin position="154"/>
        <end position="181"/>
    </location>
</feature>
<accession>A0A8T1VP91</accession>
<dbReference type="Pfam" id="PF13181">
    <property type="entry name" value="TPR_8"/>
    <property type="match status" value="1"/>
</dbReference>
<dbReference type="SMART" id="SM00028">
    <property type="entry name" value="TPR"/>
    <property type="match status" value="3"/>
</dbReference>
<evidence type="ECO:0000256" key="1">
    <source>
        <dbReference type="PROSITE-ProRule" id="PRU00339"/>
    </source>
</evidence>
<dbReference type="PROSITE" id="PS50005">
    <property type="entry name" value="TPR"/>
    <property type="match status" value="2"/>
</dbReference>
<gene>
    <name evidence="4" type="primary">TTC1</name>
    <name evidence="4" type="ORF">PHYPSEUDO_005347</name>
</gene>
<dbReference type="AlphaFoldDB" id="A0A8T1VP91"/>
<organism evidence="4 5">
    <name type="scientific">Phytophthora pseudosyringae</name>
    <dbReference type="NCBI Taxonomy" id="221518"/>
    <lineage>
        <taxon>Eukaryota</taxon>
        <taxon>Sar</taxon>
        <taxon>Stramenopiles</taxon>
        <taxon>Oomycota</taxon>
        <taxon>Peronosporomycetes</taxon>
        <taxon>Peronosporales</taxon>
        <taxon>Peronosporaceae</taxon>
        <taxon>Phytophthora</taxon>
    </lineage>
</organism>
<evidence type="ECO:0000313" key="4">
    <source>
        <dbReference type="EMBL" id="KAG7382038.1"/>
    </source>
</evidence>
<keyword evidence="2" id="KW-0175">Coiled coil</keyword>
<proteinExistence type="predicted"/>
<feature type="repeat" description="TPR" evidence="1">
    <location>
        <begin position="80"/>
        <end position="113"/>
    </location>
</feature>
<dbReference type="OrthoDB" id="1872379at2759"/>
<reference evidence="4" key="1">
    <citation type="submission" date="2021-02" db="EMBL/GenBank/DDBJ databases">
        <authorList>
            <person name="Palmer J.M."/>
        </authorList>
    </citation>
    <scope>NUCLEOTIDE SEQUENCE</scope>
    <source>
        <strain evidence="4">SCRP734</strain>
    </source>
</reference>
<evidence type="ECO:0000256" key="2">
    <source>
        <dbReference type="SAM" id="Coils"/>
    </source>
</evidence>
<feature type="compositionally biased region" description="Basic and acidic residues" evidence="3">
    <location>
        <begin position="1"/>
        <end position="16"/>
    </location>
</feature>
<dbReference type="InterPro" id="IPR052769">
    <property type="entry name" value="TPR_domain_protein"/>
</dbReference>